<keyword evidence="3" id="KW-1185">Reference proteome</keyword>
<dbReference type="Proteomes" id="UP000602381">
    <property type="component" value="Unassembled WGS sequence"/>
</dbReference>
<dbReference type="EMBL" id="BMOV01000003">
    <property type="protein sequence ID" value="GGO09689.1"/>
    <property type="molecule type" value="Genomic_DNA"/>
</dbReference>
<reference evidence="3" key="1">
    <citation type="journal article" date="2019" name="Int. J. Syst. Evol. Microbiol.">
        <title>The Global Catalogue of Microorganisms (GCM) 10K type strain sequencing project: providing services to taxonomists for standard genome sequencing and annotation.</title>
        <authorList>
            <consortium name="The Broad Institute Genomics Platform"/>
            <consortium name="The Broad Institute Genome Sequencing Center for Infectious Disease"/>
            <person name="Wu L."/>
            <person name="Ma J."/>
        </authorList>
    </citation>
    <scope>NUCLEOTIDE SEQUENCE [LARGE SCALE GENOMIC DNA]</scope>
    <source>
        <strain evidence="3">JCM 17843</strain>
    </source>
</reference>
<accession>A0ABQ2LBV4</accession>
<organism evidence="2 3">
    <name type="scientific">Iodidimonas muriae</name>
    <dbReference type="NCBI Taxonomy" id="261467"/>
    <lineage>
        <taxon>Bacteria</taxon>
        <taxon>Pseudomonadati</taxon>
        <taxon>Pseudomonadota</taxon>
        <taxon>Alphaproteobacteria</taxon>
        <taxon>Iodidimonadales</taxon>
        <taxon>Iodidimonadaceae</taxon>
        <taxon>Iodidimonas</taxon>
    </lineage>
</organism>
<gene>
    <name evidence="2" type="ORF">GCM10007972_11410</name>
</gene>
<protein>
    <recommendedName>
        <fullName evidence="4">DUF904 domain-containing protein</fullName>
    </recommendedName>
</protein>
<feature type="coiled-coil region" evidence="1">
    <location>
        <begin position="49"/>
        <end position="76"/>
    </location>
</feature>
<evidence type="ECO:0000256" key="1">
    <source>
        <dbReference type="SAM" id="Coils"/>
    </source>
</evidence>
<evidence type="ECO:0008006" key="4">
    <source>
        <dbReference type="Google" id="ProtNLM"/>
    </source>
</evidence>
<name>A0ABQ2LBV4_9PROT</name>
<keyword evidence="1" id="KW-0175">Coiled coil</keyword>
<dbReference type="RefSeq" id="WP_150004977.1">
    <property type="nucleotide sequence ID" value="NZ_BMOV01000003.1"/>
</dbReference>
<comment type="caution">
    <text evidence="2">The sequence shown here is derived from an EMBL/GenBank/DDBJ whole genome shotgun (WGS) entry which is preliminary data.</text>
</comment>
<evidence type="ECO:0000313" key="2">
    <source>
        <dbReference type="EMBL" id="GGO09689.1"/>
    </source>
</evidence>
<proteinExistence type="predicted"/>
<sequence>MGTDTQDNALQSASQRLETVLLVLEELLADRAAEHNMLREEVGDLHKVNAAQAAEISRLKAELAALHQQRAALAQRLDHTIHAVERMAGSAA</sequence>
<evidence type="ECO:0000313" key="3">
    <source>
        <dbReference type="Proteomes" id="UP000602381"/>
    </source>
</evidence>